<dbReference type="SUPFAM" id="SSF53686">
    <property type="entry name" value="Tryptophan synthase beta subunit-like PLP-dependent enzymes"/>
    <property type="match status" value="1"/>
</dbReference>
<protein>
    <recommendedName>
        <fullName evidence="1">Tryptophan synthase beta chain-like PALP domain-containing protein</fullName>
    </recommendedName>
</protein>
<dbReference type="InterPro" id="IPR001926">
    <property type="entry name" value="TrpB-like_PALP"/>
</dbReference>
<reference evidence="2" key="1">
    <citation type="submission" date="2018-05" db="EMBL/GenBank/DDBJ databases">
        <authorList>
            <person name="Lanie J.A."/>
            <person name="Ng W.-L."/>
            <person name="Kazmierczak K.M."/>
            <person name="Andrzejewski T.M."/>
            <person name="Davidsen T.M."/>
            <person name="Wayne K.J."/>
            <person name="Tettelin H."/>
            <person name="Glass J.I."/>
            <person name="Rusch D."/>
            <person name="Podicherti R."/>
            <person name="Tsui H.-C.T."/>
            <person name="Winkler M.E."/>
        </authorList>
    </citation>
    <scope>NUCLEOTIDE SEQUENCE</scope>
</reference>
<dbReference type="Pfam" id="PF00291">
    <property type="entry name" value="PALP"/>
    <property type="match status" value="1"/>
</dbReference>
<name>A0A381QFW3_9ZZZZ</name>
<dbReference type="CDD" id="cd01561">
    <property type="entry name" value="CBS_like"/>
    <property type="match status" value="1"/>
</dbReference>
<dbReference type="InterPro" id="IPR036052">
    <property type="entry name" value="TrpB-like_PALP_sf"/>
</dbReference>
<gene>
    <name evidence="2" type="ORF">METZ01_LOCUS30724</name>
</gene>
<evidence type="ECO:0000313" key="2">
    <source>
        <dbReference type="EMBL" id="SUZ77870.1"/>
    </source>
</evidence>
<dbReference type="InterPro" id="IPR050214">
    <property type="entry name" value="Cys_Synth/Cystath_Beta-Synth"/>
</dbReference>
<organism evidence="2">
    <name type="scientific">marine metagenome</name>
    <dbReference type="NCBI Taxonomy" id="408172"/>
    <lineage>
        <taxon>unclassified sequences</taxon>
        <taxon>metagenomes</taxon>
        <taxon>ecological metagenomes</taxon>
    </lineage>
</organism>
<dbReference type="Gene3D" id="3.40.50.1100">
    <property type="match status" value="2"/>
</dbReference>
<dbReference type="AlphaFoldDB" id="A0A381QFW3"/>
<feature type="domain" description="Tryptophan synthase beta chain-like PALP" evidence="1">
    <location>
        <begin position="7"/>
        <end position="278"/>
    </location>
</feature>
<accession>A0A381QFW3</accession>
<sequence>MNKVVPDHAADVWVKLEGGNPTGSYKDRMALAIIEGAEIRGDLKPGMTVVEYTGGSTGSGLAFVCAVKGYKFHVVSSDAFAKEKLDTMRAFGAKLEVIHSPSGKINSNLINQMVDRAKELATKDDYFFSDQLNNADIIKGFEKMGREILDQIDGSIDAFTCSVGTAGAFMGVSNILLDSDKDTKIVALEPASAPYYSKNQSDGDHHVEGIGLGFELPLLDKNNYHEARGIDESEAREMAKLLASEEGIFGGTSSGLNVVGAIQLAEELGKGKTVVTIAVDTGLKYLTGNLFL</sequence>
<dbReference type="PANTHER" id="PTHR10314">
    <property type="entry name" value="CYSTATHIONINE BETA-SYNTHASE"/>
    <property type="match status" value="1"/>
</dbReference>
<evidence type="ECO:0000259" key="1">
    <source>
        <dbReference type="Pfam" id="PF00291"/>
    </source>
</evidence>
<proteinExistence type="predicted"/>
<dbReference type="EMBL" id="UINC01001332">
    <property type="protein sequence ID" value="SUZ77870.1"/>
    <property type="molecule type" value="Genomic_DNA"/>
</dbReference>